<dbReference type="OrthoDB" id="2404451at2759"/>
<evidence type="ECO:0000313" key="1">
    <source>
        <dbReference type="EMBL" id="KIK62335.1"/>
    </source>
</evidence>
<organism evidence="1 2">
    <name type="scientific">Collybiopsis luxurians FD-317 M1</name>
    <dbReference type="NCBI Taxonomy" id="944289"/>
    <lineage>
        <taxon>Eukaryota</taxon>
        <taxon>Fungi</taxon>
        <taxon>Dikarya</taxon>
        <taxon>Basidiomycota</taxon>
        <taxon>Agaricomycotina</taxon>
        <taxon>Agaricomycetes</taxon>
        <taxon>Agaricomycetidae</taxon>
        <taxon>Agaricales</taxon>
        <taxon>Marasmiineae</taxon>
        <taxon>Omphalotaceae</taxon>
        <taxon>Collybiopsis</taxon>
        <taxon>Collybiopsis luxurians</taxon>
    </lineage>
</organism>
<proteinExistence type="predicted"/>
<dbReference type="EMBL" id="KN834768">
    <property type="protein sequence ID" value="KIK62335.1"/>
    <property type="molecule type" value="Genomic_DNA"/>
</dbReference>
<protein>
    <submittedName>
        <fullName evidence="1">Uncharacterized protein</fullName>
    </submittedName>
</protein>
<accession>A0A0D0BEW7</accession>
<reference evidence="1 2" key="1">
    <citation type="submission" date="2014-04" db="EMBL/GenBank/DDBJ databases">
        <title>Evolutionary Origins and Diversification of the Mycorrhizal Mutualists.</title>
        <authorList>
            <consortium name="DOE Joint Genome Institute"/>
            <consortium name="Mycorrhizal Genomics Consortium"/>
            <person name="Kohler A."/>
            <person name="Kuo A."/>
            <person name="Nagy L.G."/>
            <person name="Floudas D."/>
            <person name="Copeland A."/>
            <person name="Barry K.W."/>
            <person name="Cichocki N."/>
            <person name="Veneault-Fourrey C."/>
            <person name="LaButti K."/>
            <person name="Lindquist E.A."/>
            <person name="Lipzen A."/>
            <person name="Lundell T."/>
            <person name="Morin E."/>
            <person name="Murat C."/>
            <person name="Riley R."/>
            <person name="Ohm R."/>
            <person name="Sun H."/>
            <person name="Tunlid A."/>
            <person name="Henrissat B."/>
            <person name="Grigoriev I.V."/>
            <person name="Hibbett D.S."/>
            <person name="Martin F."/>
        </authorList>
    </citation>
    <scope>NUCLEOTIDE SEQUENCE [LARGE SCALE GENOMIC DNA]</scope>
    <source>
        <strain evidence="1 2">FD-317 M1</strain>
    </source>
</reference>
<evidence type="ECO:0000313" key="2">
    <source>
        <dbReference type="Proteomes" id="UP000053593"/>
    </source>
</evidence>
<dbReference type="AlphaFoldDB" id="A0A0D0BEW7"/>
<keyword evidence="2" id="KW-1185">Reference proteome</keyword>
<dbReference type="HOGENOM" id="CLU_1992892_0_0_1"/>
<sequence length="125" mass="14339">MLQAYSIQNEMDMRAMDKVINNTSVNSFSPCQSCSIKGIRDPNASGGGYYCPLAHISFDEDKNQLYKASGQPVVQEWPVNDLPYHTHESFIKTTDQIAQATTKHEQKIIRFQTPSVSRRKRMYMF</sequence>
<dbReference type="Proteomes" id="UP000053593">
    <property type="component" value="Unassembled WGS sequence"/>
</dbReference>
<gene>
    <name evidence="1" type="ORF">GYMLUDRAFT_58478</name>
</gene>
<name>A0A0D0BEW7_9AGAR</name>